<keyword evidence="2" id="KW-0813">Transport</keyword>
<keyword evidence="3" id="KW-1003">Cell membrane</keyword>
<evidence type="ECO:0000259" key="13">
    <source>
        <dbReference type="PROSITE" id="PS51098"/>
    </source>
</evidence>
<evidence type="ECO:0000259" key="14">
    <source>
        <dbReference type="PROSITE" id="PS51103"/>
    </source>
</evidence>
<dbReference type="Proteomes" id="UP000195208">
    <property type="component" value="Unassembled WGS sequence"/>
</dbReference>
<feature type="transmembrane region" description="Helical" evidence="12">
    <location>
        <begin position="382"/>
        <end position="404"/>
    </location>
</feature>
<feature type="transmembrane region" description="Helical" evidence="12">
    <location>
        <begin position="90"/>
        <end position="109"/>
    </location>
</feature>
<evidence type="ECO:0000313" key="16">
    <source>
        <dbReference type="Proteomes" id="UP000195208"/>
    </source>
</evidence>
<accession>A0ABX3Z1Y5</accession>
<evidence type="ECO:0000256" key="7">
    <source>
        <dbReference type="ARBA" id="ARBA00022692"/>
    </source>
</evidence>
<dbReference type="InterPro" id="IPR001996">
    <property type="entry name" value="PTS_IIB_1"/>
</dbReference>
<evidence type="ECO:0000256" key="10">
    <source>
        <dbReference type="ARBA" id="ARBA00023136"/>
    </source>
</evidence>
<evidence type="ECO:0000256" key="8">
    <source>
        <dbReference type="ARBA" id="ARBA00022777"/>
    </source>
</evidence>
<feature type="active site" description="Phosphocysteine intermediate; for EIIB activity" evidence="11">
    <location>
        <position position="448"/>
    </location>
</feature>
<feature type="transmembrane region" description="Helical" evidence="12">
    <location>
        <begin position="129"/>
        <end position="152"/>
    </location>
</feature>
<evidence type="ECO:0000313" key="15">
    <source>
        <dbReference type="EMBL" id="OTW30930.1"/>
    </source>
</evidence>
<keyword evidence="9 12" id="KW-1133">Transmembrane helix</keyword>
<evidence type="ECO:0000256" key="6">
    <source>
        <dbReference type="ARBA" id="ARBA00022683"/>
    </source>
</evidence>
<reference evidence="15 16" key="1">
    <citation type="submission" date="2017-04" db="EMBL/GenBank/DDBJ databases">
        <title>Staphylococcus agnetis, a potential pathogen in the broiler production.</title>
        <authorList>
            <person name="Poulsen L."/>
        </authorList>
    </citation>
    <scope>NUCLEOTIDE SEQUENCE [LARGE SCALE GENOMIC DNA]</scope>
    <source>
        <strain evidence="15 16">723_310714_2_2_spleen</strain>
    </source>
</reference>
<evidence type="ECO:0000256" key="11">
    <source>
        <dbReference type="PROSITE-ProRule" id="PRU00421"/>
    </source>
</evidence>
<dbReference type="PANTHER" id="PTHR30009">
    <property type="entry name" value="CYTOCHROME C-TYPE SYNTHESIS PROTEIN AND PTS TRANSMEMBRANE COMPONENT"/>
    <property type="match status" value="1"/>
</dbReference>
<evidence type="ECO:0000256" key="9">
    <source>
        <dbReference type="ARBA" id="ARBA00022989"/>
    </source>
</evidence>
<evidence type="ECO:0000256" key="3">
    <source>
        <dbReference type="ARBA" id="ARBA00022475"/>
    </source>
</evidence>
<feature type="transmembrane region" description="Helical" evidence="12">
    <location>
        <begin position="55"/>
        <end position="83"/>
    </location>
</feature>
<organism evidence="15 16">
    <name type="scientific">Staphylococcus agnetis</name>
    <dbReference type="NCBI Taxonomy" id="985762"/>
    <lineage>
        <taxon>Bacteria</taxon>
        <taxon>Bacillati</taxon>
        <taxon>Bacillota</taxon>
        <taxon>Bacilli</taxon>
        <taxon>Bacillales</taxon>
        <taxon>Staphylococcaceae</taxon>
        <taxon>Staphylococcus</taxon>
    </lineage>
</organism>
<dbReference type="RefSeq" id="WP_085622188.1">
    <property type="nucleotide sequence ID" value="NZ_NDYM01000003.1"/>
</dbReference>
<dbReference type="InterPro" id="IPR013013">
    <property type="entry name" value="PTS_EIIC_1"/>
</dbReference>
<dbReference type="EMBL" id="NEFX01000014">
    <property type="protein sequence ID" value="OTW30930.1"/>
    <property type="molecule type" value="Genomic_DNA"/>
</dbReference>
<dbReference type="InterPro" id="IPR050429">
    <property type="entry name" value="PTS_Glucose_EIICBA"/>
</dbReference>
<sequence>MKKAFEKAQQFGKSFMLPIAILPAAGLLLGIGGALSNPNTIKAYPILDVQFLQHIFVLMSSAGSIVFQNLPVIFAVGVAIGLAKNDKGTAGLAALLGFLIMNATMNALLTINDHLAVTEELAKKGQGMVLGIQTVETGVFGGIIIGIMTAFLHNKYNKVTLPQFLGFFGGSRFIPIITSFSAIFVGVLMYFIWPFIQDLIFGAGGIVNKTGVIGTFFYGFILRMLGPFGLHHIFYLPFWQTALGGSLEVKGHLVQGTQNIFFAQLGDPNVHRYYEGVSRFMSGRFITMMFGLLGAALAIYHTSKPENKKVVGGLMLSAALTSFLTGITEPLEFSFLFVAPLLDGLAFMMADIFNITIGQTFSGGFIDYILFGVLQGNEKTNFLYVIPIGIVWFCLYYFIFKLLIIKMNFKTPGREDEQMNVSVGKSERAQTIIEALGGKANINVVDCCATRLRVTLYDSGKLNETRLKMTEAKGVIKQGNGVQIVYGPHVTSIKNEIEEQL</sequence>
<keyword evidence="10 12" id="KW-0472">Membrane</keyword>
<evidence type="ECO:0000256" key="5">
    <source>
        <dbReference type="ARBA" id="ARBA00022679"/>
    </source>
</evidence>
<keyword evidence="16" id="KW-1185">Reference proteome</keyword>
<evidence type="ECO:0000256" key="4">
    <source>
        <dbReference type="ARBA" id="ARBA00022597"/>
    </source>
</evidence>
<dbReference type="Gene3D" id="3.30.1360.60">
    <property type="entry name" value="Glucose permease domain IIB"/>
    <property type="match status" value="1"/>
</dbReference>
<feature type="transmembrane region" description="Helical" evidence="12">
    <location>
        <begin position="173"/>
        <end position="193"/>
    </location>
</feature>
<proteinExistence type="predicted"/>
<dbReference type="PROSITE" id="PS51103">
    <property type="entry name" value="PTS_EIIC_TYPE_1"/>
    <property type="match status" value="1"/>
</dbReference>
<dbReference type="Pfam" id="PF02378">
    <property type="entry name" value="PTS_EIIC"/>
    <property type="match status" value="1"/>
</dbReference>
<keyword evidence="5" id="KW-0808">Transferase</keyword>
<dbReference type="InterPro" id="IPR018113">
    <property type="entry name" value="PTrfase_EIIB_Cys"/>
</dbReference>
<dbReference type="PROSITE" id="PS01035">
    <property type="entry name" value="PTS_EIIB_TYPE_1_CYS"/>
    <property type="match status" value="1"/>
</dbReference>
<dbReference type="NCBIfam" id="TIGR00826">
    <property type="entry name" value="EIIB_glc"/>
    <property type="match status" value="1"/>
</dbReference>
<feature type="transmembrane region" description="Helical" evidence="12">
    <location>
        <begin position="15"/>
        <end position="35"/>
    </location>
</feature>
<evidence type="ECO:0000256" key="12">
    <source>
        <dbReference type="SAM" id="Phobius"/>
    </source>
</evidence>
<keyword evidence="7 12" id="KW-0812">Transmembrane</keyword>
<feature type="transmembrane region" description="Helical" evidence="12">
    <location>
        <begin position="309"/>
        <end position="328"/>
    </location>
</feature>
<gene>
    <name evidence="15" type="ORF">B9M88_07745</name>
</gene>
<dbReference type="PANTHER" id="PTHR30009:SF24">
    <property type="entry name" value="PTS SYSTEM, IIBC COMPONENT"/>
    <property type="match status" value="1"/>
</dbReference>
<dbReference type="SUPFAM" id="SSF55604">
    <property type="entry name" value="Glucose permease domain IIB"/>
    <property type="match status" value="1"/>
</dbReference>
<feature type="domain" description="PTS EIIB type-1" evidence="13">
    <location>
        <begin position="426"/>
        <end position="501"/>
    </location>
</feature>
<feature type="transmembrane region" description="Helical" evidence="12">
    <location>
        <begin position="285"/>
        <end position="303"/>
    </location>
</feature>
<dbReference type="InterPro" id="IPR003352">
    <property type="entry name" value="PTS_EIIC"/>
</dbReference>
<keyword evidence="8" id="KW-0418">Kinase</keyword>
<keyword evidence="4 15" id="KW-0762">Sugar transport</keyword>
<evidence type="ECO:0000256" key="1">
    <source>
        <dbReference type="ARBA" id="ARBA00004651"/>
    </source>
</evidence>
<dbReference type="CDD" id="cd00212">
    <property type="entry name" value="PTS_IIB_glc"/>
    <property type="match status" value="1"/>
</dbReference>
<evidence type="ECO:0000256" key="2">
    <source>
        <dbReference type="ARBA" id="ARBA00022448"/>
    </source>
</evidence>
<comment type="subcellular location">
    <subcellularLocation>
        <location evidence="1">Cell membrane</location>
        <topology evidence="1">Multi-pass membrane protein</topology>
    </subcellularLocation>
</comment>
<dbReference type="Pfam" id="PF00367">
    <property type="entry name" value="PTS_EIIB"/>
    <property type="match status" value="1"/>
</dbReference>
<protein>
    <submittedName>
        <fullName evidence="15">PTS glucose transporter subunit IIB</fullName>
    </submittedName>
</protein>
<comment type="caution">
    <text evidence="15">The sequence shown here is derived from an EMBL/GenBank/DDBJ whole genome shotgun (WGS) entry which is preliminary data.</text>
</comment>
<dbReference type="PROSITE" id="PS51098">
    <property type="entry name" value="PTS_EIIB_TYPE_1"/>
    <property type="match status" value="1"/>
</dbReference>
<name>A0ABX3Z1Y5_9STAP</name>
<dbReference type="InterPro" id="IPR036878">
    <property type="entry name" value="Glu_permease_IIB"/>
</dbReference>
<feature type="domain" description="PTS EIIC type-1" evidence="14">
    <location>
        <begin position="2"/>
        <end position="416"/>
    </location>
</feature>
<keyword evidence="6" id="KW-0598">Phosphotransferase system</keyword>
<feature type="transmembrane region" description="Helical" evidence="12">
    <location>
        <begin position="199"/>
        <end position="221"/>
    </location>
</feature>